<sequence length="241" mass="28293">MPGNIDFMHNFSWSGLEMMMQTAVKGKTKLKILKNALDILNVEGVDAMTTSHLAAVCNINEGNLYYHFRTKQILVTALYDIFYHHMTRLVSTSPDKIVARPDSDMLHPIELYSDYLRAWFWLIWRYRFLFRDGPVILTQIPDLAVKLRTMHREGEQVAMNVLQHMRQVGYLIIEDAELEALAANVCIIMSYWMSFLIMHRGSKVLPLRDMEWGIYQVRALYLPYASPYVHQYLKRQMELVQ</sequence>
<dbReference type="PROSITE" id="PS50977">
    <property type="entry name" value="HTH_TETR_2"/>
    <property type="match status" value="1"/>
</dbReference>
<evidence type="ECO:0000259" key="3">
    <source>
        <dbReference type="PROSITE" id="PS50977"/>
    </source>
</evidence>
<dbReference type="Pfam" id="PF00440">
    <property type="entry name" value="TetR_N"/>
    <property type="match status" value="1"/>
</dbReference>
<dbReference type="PANTHER" id="PTHR43479:SF12">
    <property type="entry name" value="TRANSCRIPTIONAL REGULATORY PROTEIN"/>
    <property type="match status" value="1"/>
</dbReference>
<feature type="domain" description="HTH tetR-type" evidence="3">
    <location>
        <begin position="26"/>
        <end position="86"/>
    </location>
</feature>
<evidence type="ECO:0000313" key="5">
    <source>
        <dbReference type="Proteomes" id="UP000182373"/>
    </source>
</evidence>
<evidence type="ECO:0000256" key="1">
    <source>
        <dbReference type="ARBA" id="ARBA00023125"/>
    </source>
</evidence>
<dbReference type="InterPro" id="IPR025722">
    <property type="entry name" value="TetR"/>
</dbReference>
<organism evidence="4 5">
    <name type="scientific">Granulibacter bethesdensis</name>
    <dbReference type="NCBI Taxonomy" id="364410"/>
    <lineage>
        <taxon>Bacteria</taxon>
        <taxon>Pseudomonadati</taxon>
        <taxon>Pseudomonadota</taxon>
        <taxon>Alphaproteobacteria</taxon>
        <taxon>Acetobacterales</taxon>
        <taxon>Acetobacteraceae</taxon>
        <taxon>Granulibacter</taxon>
    </lineage>
</organism>
<dbReference type="InterPro" id="IPR023772">
    <property type="entry name" value="DNA-bd_HTH_TetR-type_CS"/>
</dbReference>
<reference evidence="5" key="1">
    <citation type="submission" date="2016-11" db="EMBL/GenBank/DDBJ databases">
        <title>Comparative genomic and phenotypic analysis of Granulibacter bethesdensis clinical isolates from patients with chronic granulomatous disease.</title>
        <authorList>
            <person name="Zarember K.A."/>
            <person name="Porcella S.F."/>
            <person name="Chu J."/>
            <person name="Ding L."/>
            <person name="Dahlstrom E."/>
            <person name="Barbian K."/>
            <person name="Martens C."/>
            <person name="Sykora L."/>
            <person name="Kramer S."/>
            <person name="Pettinato A.M."/>
            <person name="Hong H."/>
            <person name="Wald G."/>
            <person name="Berg L.J."/>
            <person name="Rogge L.S."/>
            <person name="Greenberg D.E."/>
            <person name="Falcone E.L."/>
            <person name="Neves J.F."/>
            <person name="Simoes M.J."/>
            <person name="Casal M."/>
            <person name="Rodriguez-Lopez F.C."/>
            <person name="Zelazny A."/>
            <person name="Gallin J.I."/>
            <person name="Holland S.M."/>
        </authorList>
    </citation>
    <scope>NUCLEOTIDE SEQUENCE [LARGE SCALE GENOMIC DNA]</scope>
    <source>
        <strain evidence="5">NIH9.1</strain>
    </source>
</reference>
<dbReference type="Gene3D" id="1.10.357.10">
    <property type="entry name" value="Tetracycline Repressor, domain 2"/>
    <property type="match status" value="1"/>
</dbReference>
<keyword evidence="1 2" id="KW-0238">DNA-binding</keyword>
<protein>
    <submittedName>
        <fullName evidence="4">Transcriptional regulator, TetR family</fullName>
    </submittedName>
</protein>
<gene>
    <name evidence="4" type="ORF">GbCGDNIH9_2032</name>
</gene>
<dbReference type="InterPro" id="IPR001647">
    <property type="entry name" value="HTH_TetR"/>
</dbReference>
<dbReference type="GO" id="GO:0003677">
    <property type="term" value="F:DNA binding"/>
    <property type="evidence" value="ECO:0007669"/>
    <property type="project" value="UniProtKB-UniRule"/>
</dbReference>
<dbReference type="EMBL" id="CP018191">
    <property type="protein sequence ID" value="APH55347.1"/>
    <property type="molecule type" value="Genomic_DNA"/>
</dbReference>
<dbReference type="PROSITE" id="PS01081">
    <property type="entry name" value="HTH_TETR_1"/>
    <property type="match status" value="1"/>
</dbReference>
<dbReference type="Proteomes" id="UP000182373">
    <property type="component" value="Chromosome"/>
</dbReference>
<accession>A0AAC9KBG4</accession>
<name>A0AAC9KBG4_9PROT</name>
<dbReference type="InterPro" id="IPR009057">
    <property type="entry name" value="Homeodomain-like_sf"/>
</dbReference>
<dbReference type="SUPFAM" id="SSF46689">
    <property type="entry name" value="Homeodomain-like"/>
    <property type="match status" value="1"/>
</dbReference>
<evidence type="ECO:0000313" key="4">
    <source>
        <dbReference type="EMBL" id="APH55347.1"/>
    </source>
</evidence>
<dbReference type="Pfam" id="PF13972">
    <property type="entry name" value="TetR"/>
    <property type="match status" value="1"/>
</dbReference>
<dbReference type="AlphaFoldDB" id="A0AAC9KBG4"/>
<feature type="DNA-binding region" description="H-T-H motif" evidence="2">
    <location>
        <begin position="49"/>
        <end position="68"/>
    </location>
</feature>
<proteinExistence type="predicted"/>
<dbReference type="PANTHER" id="PTHR43479">
    <property type="entry name" value="ACREF/ENVCD OPERON REPRESSOR-RELATED"/>
    <property type="match status" value="1"/>
</dbReference>
<evidence type="ECO:0000256" key="2">
    <source>
        <dbReference type="PROSITE-ProRule" id="PRU00335"/>
    </source>
</evidence>
<dbReference type="InterPro" id="IPR050624">
    <property type="entry name" value="HTH-type_Tx_Regulator"/>
</dbReference>
<dbReference type="PRINTS" id="PR00455">
    <property type="entry name" value="HTHTETR"/>
</dbReference>